<dbReference type="RefSeq" id="WP_005264323.1">
    <property type="nucleotide sequence ID" value="NZ_CAJUXZ010000001.1"/>
</dbReference>
<evidence type="ECO:0000313" key="1">
    <source>
        <dbReference type="EMBL" id="ANS29611.1"/>
    </source>
</evidence>
<dbReference type="AlphaFoldDB" id="A0A1B1KAL5"/>
<evidence type="ECO:0000313" key="2">
    <source>
        <dbReference type="Proteomes" id="UP000186108"/>
    </source>
</evidence>
<protein>
    <submittedName>
        <fullName evidence="1">Uncharacterized protein</fullName>
    </submittedName>
</protein>
<dbReference type="InterPro" id="IPR019587">
    <property type="entry name" value="Polyketide_cyclase/dehydratase"/>
</dbReference>
<dbReference type="CDD" id="cd07821">
    <property type="entry name" value="PYR_PYL_RCAR_like"/>
    <property type="match status" value="1"/>
</dbReference>
<dbReference type="Pfam" id="PF10604">
    <property type="entry name" value="Polyketide_cyc2"/>
    <property type="match status" value="1"/>
</dbReference>
<name>A0A1B1KAL5_RHOOP</name>
<dbReference type="SUPFAM" id="SSF55961">
    <property type="entry name" value="Bet v1-like"/>
    <property type="match status" value="1"/>
</dbReference>
<dbReference type="Gene3D" id="3.30.530.20">
    <property type="match status" value="1"/>
</dbReference>
<sequence>MSYIYESTHIDVTPAAAWDALRDWGALHTRLAAGFVTASVIDRGDRVITFFDGSVVRERLVSCDEDARRLAWSIVDGPYLHHNASAQVSDDGHGATVFVWIADILPATLAERTAQMMELGIDAVRRTLEGADRVVGTR</sequence>
<dbReference type="PATRIC" id="fig|37919.13.peg.5206"/>
<dbReference type="InterPro" id="IPR023393">
    <property type="entry name" value="START-like_dom_sf"/>
</dbReference>
<accession>A0A1B1KAL5</accession>
<proteinExistence type="predicted"/>
<dbReference type="Proteomes" id="UP000186108">
    <property type="component" value="Chromosome"/>
</dbReference>
<dbReference type="EMBL" id="CP009111">
    <property type="protein sequence ID" value="ANS29611.1"/>
    <property type="molecule type" value="Genomic_DNA"/>
</dbReference>
<reference evidence="1 2" key="1">
    <citation type="submission" date="2014-07" db="EMBL/GenBank/DDBJ databases">
        <authorList>
            <person name="Zhang J.E."/>
            <person name="Yang H."/>
            <person name="Guo J."/>
            <person name="Deng Z."/>
            <person name="Luo H."/>
            <person name="Luo M."/>
            <person name="Zhao B."/>
        </authorList>
    </citation>
    <scope>NUCLEOTIDE SEQUENCE [LARGE SCALE GENOMIC DNA]</scope>
    <source>
        <strain evidence="1 2">1CP</strain>
    </source>
</reference>
<organism evidence="1 2">
    <name type="scientific">Rhodococcus opacus</name>
    <name type="common">Nocardia opaca</name>
    <dbReference type="NCBI Taxonomy" id="37919"/>
    <lineage>
        <taxon>Bacteria</taxon>
        <taxon>Bacillati</taxon>
        <taxon>Actinomycetota</taxon>
        <taxon>Actinomycetes</taxon>
        <taxon>Mycobacteriales</taxon>
        <taxon>Nocardiaceae</taxon>
        <taxon>Rhodococcus</taxon>
    </lineage>
</organism>
<gene>
    <name evidence="1" type="ORF">R1CP_24750</name>
</gene>